<comment type="similarity">
    <text evidence="5">Belongs to the QueA family.</text>
</comment>
<keyword evidence="4 5" id="KW-0671">Queuosine biosynthesis</keyword>
<comment type="pathway">
    <text evidence="5">tRNA modification; tRNA-queuosine biosynthesis.</text>
</comment>
<evidence type="ECO:0000256" key="4">
    <source>
        <dbReference type="ARBA" id="ARBA00022785"/>
    </source>
</evidence>
<evidence type="ECO:0000256" key="1">
    <source>
        <dbReference type="ARBA" id="ARBA00022490"/>
    </source>
</evidence>
<dbReference type="GO" id="GO:0051075">
    <property type="term" value="F:S-adenosylmethionine:tRNA ribosyltransferase-isomerase activity"/>
    <property type="evidence" value="ECO:0007669"/>
    <property type="project" value="UniProtKB-EC"/>
</dbReference>
<keyword evidence="6" id="KW-0328">Glycosyltransferase</keyword>
<evidence type="ECO:0000313" key="6">
    <source>
        <dbReference type="EMBL" id="MEX6430707.1"/>
    </source>
</evidence>
<dbReference type="Pfam" id="PF02547">
    <property type="entry name" value="Queuosine_synth"/>
    <property type="match status" value="1"/>
</dbReference>
<dbReference type="EC" id="2.4.99.17" evidence="5"/>
<dbReference type="SUPFAM" id="SSF111337">
    <property type="entry name" value="QueA-like"/>
    <property type="match status" value="1"/>
</dbReference>
<comment type="subunit">
    <text evidence="5">Monomer.</text>
</comment>
<organism evidence="6 7">
    <name type="scientific">Ferrimicrobium acidiphilum</name>
    <dbReference type="NCBI Taxonomy" id="121039"/>
    <lineage>
        <taxon>Bacteria</taxon>
        <taxon>Bacillati</taxon>
        <taxon>Actinomycetota</taxon>
        <taxon>Acidimicrobiia</taxon>
        <taxon>Acidimicrobiales</taxon>
        <taxon>Acidimicrobiaceae</taxon>
        <taxon>Ferrimicrobium</taxon>
    </lineage>
</organism>
<protein>
    <recommendedName>
        <fullName evidence="5">S-adenosylmethionine:tRNA ribosyltransferase-isomerase</fullName>
        <ecNumber evidence="5">2.4.99.17</ecNumber>
    </recommendedName>
    <alternativeName>
        <fullName evidence="5">Queuosine biosynthesis protein QueA</fullName>
    </alternativeName>
</protein>
<keyword evidence="1 5" id="KW-0963">Cytoplasm</keyword>
<dbReference type="NCBIfam" id="TIGR00113">
    <property type="entry name" value="queA"/>
    <property type="match status" value="1"/>
</dbReference>
<reference evidence="6 7" key="1">
    <citation type="submission" date="2024-07" db="EMBL/GenBank/DDBJ databases">
        <title>Draft Genome Sequence of Ferrimicrobium acidiphilum Strain YE2023, Isolated from a Pulp of Bioleach Reactor.</title>
        <authorList>
            <person name="Elkina Y.A."/>
            <person name="Bulaeva A.G."/>
            <person name="Beletsky A.V."/>
            <person name="Mardanov A.V."/>
        </authorList>
    </citation>
    <scope>NUCLEOTIDE SEQUENCE [LARGE SCALE GENOMIC DNA]</scope>
    <source>
        <strain evidence="6 7">YE2023</strain>
    </source>
</reference>
<dbReference type="Gene3D" id="2.40.10.240">
    <property type="entry name" value="QueA-like"/>
    <property type="match status" value="1"/>
</dbReference>
<evidence type="ECO:0000256" key="3">
    <source>
        <dbReference type="ARBA" id="ARBA00022691"/>
    </source>
</evidence>
<dbReference type="EMBL" id="JBFSHR010000074">
    <property type="protein sequence ID" value="MEX6430707.1"/>
    <property type="molecule type" value="Genomic_DNA"/>
</dbReference>
<dbReference type="InterPro" id="IPR042118">
    <property type="entry name" value="QueA_dom1"/>
</dbReference>
<dbReference type="HAMAP" id="MF_00113">
    <property type="entry name" value="QueA"/>
    <property type="match status" value="1"/>
</dbReference>
<dbReference type="InterPro" id="IPR042119">
    <property type="entry name" value="QueA_dom2"/>
</dbReference>
<evidence type="ECO:0000313" key="7">
    <source>
        <dbReference type="Proteomes" id="UP001560267"/>
    </source>
</evidence>
<comment type="function">
    <text evidence="5">Transfers and isomerizes the ribose moiety from AdoMet to the 7-aminomethyl group of 7-deazaguanine (preQ1-tRNA) to give epoxyqueuosine (oQ-tRNA).</text>
</comment>
<evidence type="ECO:0000256" key="2">
    <source>
        <dbReference type="ARBA" id="ARBA00022679"/>
    </source>
</evidence>
<dbReference type="InterPro" id="IPR003699">
    <property type="entry name" value="QueA"/>
</dbReference>
<dbReference type="Gene3D" id="3.40.1780.10">
    <property type="entry name" value="QueA-like"/>
    <property type="match status" value="1"/>
</dbReference>
<keyword evidence="7" id="KW-1185">Reference proteome</keyword>
<dbReference type="Proteomes" id="UP001560267">
    <property type="component" value="Unassembled WGS sequence"/>
</dbReference>
<evidence type="ECO:0000256" key="5">
    <source>
        <dbReference type="HAMAP-Rule" id="MF_00113"/>
    </source>
</evidence>
<gene>
    <name evidence="5 6" type="primary">queA</name>
    <name evidence="6" type="ORF">AB6A68_12815</name>
</gene>
<dbReference type="RefSeq" id="WP_298383277.1">
    <property type="nucleotide sequence ID" value="NZ_JBFSHR010000074.1"/>
</dbReference>
<accession>A0ABV3Y576</accession>
<name>A0ABV3Y576_9ACTN</name>
<proteinExistence type="inferred from homology"/>
<dbReference type="NCBIfam" id="NF001140">
    <property type="entry name" value="PRK00147.1"/>
    <property type="match status" value="1"/>
</dbReference>
<keyword evidence="3 5" id="KW-0949">S-adenosyl-L-methionine</keyword>
<dbReference type="PANTHER" id="PTHR30307">
    <property type="entry name" value="S-ADENOSYLMETHIONINE:TRNA RIBOSYLTRANSFERASE-ISOMERASE"/>
    <property type="match status" value="1"/>
</dbReference>
<comment type="caution">
    <text evidence="6">The sequence shown here is derived from an EMBL/GenBank/DDBJ whole genome shotgun (WGS) entry which is preliminary data.</text>
</comment>
<dbReference type="PANTHER" id="PTHR30307:SF0">
    <property type="entry name" value="S-ADENOSYLMETHIONINE:TRNA RIBOSYLTRANSFERASE-ISOMERASE"/>
    <property type="match status" value="1"/>
</dbReference>
<comment type="catalytic activity">
    <reaction evidence="5">
        <text>7-aminomethyl-7-carbaguanosine(34) in tRNA + S-adenosyl-L-methionine = epoxyqueuosine(34) in tRNA + adenine + L-methionine + 2 H(+)</text>
        <dbReference type="Rhea" id="RHEA:32155"/>
        <dbReference type="Rhea" id="RHEA-COMP:10342"/>
        <dbReference type="Rhea" id="RHEA-COMP:18582"/>
        <dbReference type="ChEBI" id="CHEBI:15378"/>
        <dbReference type="ChEBI" id="CHEBI:16708"/>
        <dbReference type="ChEBI" id="CHEBI:57844"/>
        <dbReference type="ChEBI" id="CHEBI:59789"/>
        <dbReference type="ChEBI" id="CHEBI:82833"/>
        <dbReference type="ChEBI" id="CHEBI:194443"/>
        <dbReference type="EC" id="2.4.99.17"/>
    </reaction>
</comment>
<sequence>MVGRSDDWSLIDAYDYDLPPERIARVPAEPRSSAKLLVGTGDKPYTVTVADLGDLLEPGDVVVVNDSKVVPARFHVERESGGRVEVLLLAPQGVMFEALIRPNARIRAGELLYLSGSPVFRVHEGGTESSGLRIRLVEVLGDAVFSQGEIPLPPYLAGVTIDPQRYQTVYAKRPGSVAAPTAGLHFDAPLLADLERRGIEIVSVDLEVGLGTFAPVKERELARHTIHSERYRVTPEAVEHISAATRVVAIGTTVVRTLETVAHGGDLVGSSQLFIRPGFDFRCVDLVLTNFHVPRSTLVALVAAAIGSRWRTLYEYALANDFRFLSLGDAMLIPTNRPRGTDVLRWSRPDIVPSTS</sequence>
<dbReference type="InterPro" id="IPR036100">
    <property type="entry name" value="QueA_sf"/>
</dbReference>
<comment type="subcellular location">
    <subcellularLocation>
        <location evidence="5">Cytoplasm</location>
    </subcellularLocation>
</comment>
<keyword evidence="2 5" id="KW-0808">Transferase</keyword>